<dbReference type="STRING" id="574087.Acear_1332"/>
<reference evidence="13 14" key="1">
    <citation type="journal article" date="2010" name="Stand. Genomic Sci.">
        <title>Complete genome sequence of Acetohalobium arabaticum type strain (Z-7288).</title>
        <authorList>
            <person name="Sikorski J."/>
            <person name="Lapidus A."/>
            <person name="Chertkov O."/>
            <person name="Lucas S."/>
            <person name="Copeland A."/>
            <person name="Glavina Del Rio T."/>
            <person name="Nolan M."/>
            <person name="Tice H."/>
            <person name="Cheng J.F."/>
            <person name="Han C."/>
            <person name="Brambilla E."/>
            <person name="Pitluck S."/>
            <person name="Liolios K."/>
            <person name="Ivanova N."/>
            <person name="Mavromatis K."/>
            <person name="Mikhailova N."/>
            <person name="Pati A."/>
            <person name="Bruce D."/>
            <person name="Detter C."/>
            <person name="Tapia R."/>
            <person name="Goodwin L."/>
            <person name="Chen A."/>
            <person name="Palaniappan K."/>
            <person name="Land M."/>
            <person name="Hauser L."/>
            <person name="Chang Y.J."/>
            <person name="Jeffries C.D."/>
            <person name="Rohde M."/>
            <person name="Goker M."/>
            <person name="Spring S."/>
            <person name="Woyke T."/>
            <person name="Bristow J."/>
            <person name="Eisen J.A."/>
            <person name="Markowitz V."/>
            <person name="Hugenholtz P."/>
            <person name="Kyrpides N.C."/>
            <person name="Klenk H.P."/>
        </authorList>
    </citation>
    <scope>NUCLEOTIDE SEQUENCE [LARGE SCALE GENOMIC DNA]</scope>
    <source>
        <strain evidence="14">ATCC 49924 / DSM 5501 / Z-7288</strain>
    </source>
</reference>
<dbReference type="PANTHER" id="PTHR33693">
    <property type="entry name" value="TYPE-5 URACIL-DNA GLYCOSYLASE"/>
    <property type="match status" value="1"/>
</dbReference>
<dbReference type="Gene3D" id="3.40.470.10">
    <property type="entry name" value="Uracil-DNA glycosylase-like domain"/>
    <property type="match status" value="1"/>
</dbReference>
<dbReference type="Pfam" id="PF03167">
    <property type="entry name" value="UDG"/>
    <property type="match status" value="1"/>
</dbReference>
<dbReference type="GO" id="GO:0006281">
    <property type="term" value="P:DNA repair"/>
    <property type="evidence" value="ECO:0007669"/>
    <property type="project" value="UniProtKB-KW"/>
</dbReference>
<keyword evidence="5" id="KW-0004">4Fe-4S</keyword>
<dbReference type="HOGENOM" id="CLU_044815_1_3_9"/>
<dbReference type="NCBIfam" id="TIGR00758">
    <property type="entry name" value="UDG_fam4"/>
    <property type="match status" value="1"/>
</dbReference>
<dbReference type="eggNOG" id="COG1573">
    <property type="taxonomic scope" value="Bacteria"/>
</dbReference>
<dbReference type="AlphaFoldDB" id="D9QQQ4"/>
<dbReference type="EMBL" id="CP002105">
    <property type="protein sequence ID" value="ADL12845.1"/>
    <property type="molecule type" value="Genomic_DNA"/>
</dbReference>
<dbReference type="InterPro" id="IPR005273">
    <property type="entry name" value="Ura-DNA_glyco_family4"/>
</dbReference>
<keyword evidence="11" id="KW-0234">DNA repair</keyword>
<evidence type="ECO:0000256" key="10">
    <source>
        <dbReference type="ARBA" id="ARBA00023014"/>
    </source>
</evidence>
<dbReference type="OrthoDB" id="5290748at2"/>
<proteinExistence type="inferred from homology"/>
<dbReference type="RefSeq" id="WP_013278291.1">
    <property type="nucleotide sequence ID" value="NC_014378.1"/>
</dbReference>
<dbReference type="KEGG" id="aar:Acear_1332"/>
<feature type="domain" description="Uracil-DNA glycosylase-like" evidence="12">
    <location>
        <begin position="50"/>
        <end position="196"/>
    </location>
</feature>
<keyword evidence="10" id="KW-0411">Iron-sulfur</keyword>
<evidence type="ECO:0000313" key="13">
    <source>
        <dbReference type="EMBL" id="ADL12845.1"/>
    </source>
</evidence>
<accession>D9QQQ4</accession>
<dbReference type="GO" id="GO:0051539">
    <property type="term" value="F:4 iron, 4 sulfur cluster binding"/>
    <property type="evidence" value="ECO:0007669"/>
    <property type="project" value="UniProtKB-KW"/>
</dbReference>
<evidence type="ECO:0000256" key="8">
    <source>
        <dbReference type="ARBA" id="ARBA00022801"/>
    </source>
</evidence>
<evidence type="ECO:0000256" key="2">
    <source>
        <dbReference type="ARBA" id="ARBA00006521"/>
    </source>
</evidence>
<dbReference type="InterPro" id="IPR036895">
    <property type="entry name" value="Uracil-DNA_glycosylase-like_sf"/>
</dbReference>
<dbReference type="SMART" id="SM00986">
    <property type="entry name" value="UDG"/>
    <property type="match status" value="1"/>
</dbReference>
<evidence type="ECO:0000256" key="1">
    <source>
        <dbReference type="ARBA" id="ARBA00001400"/>
    </source>
</evidence>
<organism evidence="13 14">
    <name type="scientific">Acetohalobium arabaticum (strain ATCC 49924 / DSM 5501 / Z-7288)</name>
    <dbReference type="NCBI Taxonomy" id="574087"/>
    <lineage>
        <taxon>Bacteria</taxon>
        <taxon>Bacillati</taxon>
        <taxon>Bacillota</taxon>
        <taxon>Clostridia</taxon>
        <taxon>Halanaerobiales</taxon>
        <taxon>Halobacteroidaceae</taxon>
        <taxon>Acetohalobium</taxon>
    </lineage>
</organism>
<evidence type="ECO:0000313" key="14">
    <source>
        <dbReference type="Proteomes" id="UP000001661"/>
    </source>
</evidence>
<comment type="similarity">
    <text evidence="2">Belongs to the uracil-DNA glycosylase (UDG) superfamily. Type 4 (UDGa) family.</text>
</comment>
<evidence type="ECO:0000256" key="9">
    <source>
        <dbReference type="ARBA" id="ARBA00023004"/>
    </source>
</evidence>
<keyword evidence="9" id="KW-0408">Iron</keyword>
<dbReference type="InterPro" id="IPR005122">
    <property type="entry name" value="Uracil-DNA_glycosylase-like"/>
</dbReference>
<evidence type="ECO:0000256" key="6">
    <source>
        <dbReference type="ARBA" id="ARBA00022723"/>
    </source>
</evidence>
<comment type="catalytic activity">
    <reaction evidence="1">
        <text>Hydrolyzes single-stranded DNA or mismatched double-stranded DNA and polynucleotides, releasing free uracil.</text>
        <dbReference type="EC" id="3.2.2.27"/>
    </reaction>
</comment>
<keyword evidence="8" id="KW-0378">Hydrolase</keyword>
<dbReference type="EC" id="3.2.2.27" evidence="3"/>
<dbReference type="GO" id="GO:0046872">
    <property type="term" value="F:metal ion binding"/>
    <property type="evidence" value="ECO:0007669"/>
    <property type="project" value="UniProtKB-KW"/>
</dbReference>
<keyword evidence="7" id="KW-0227">DNA damage</keyword>
<evidence type="ECO:0000256" key="3">
    <source>
        <dbReference type="ARBA" id="ARBA00012030"/>
    </source>
</evidence>
<dbReference type="SMART" id="SM00987">
    <property type="entry name" value="UreE_C"/>
    <property type="match status" value="1"/>
</dbReference>
<dbReference type="InterPro" id="IPR051536">
    <property type="entry name" value="UDG_Type-4/5"/>
</dbReference>
<dbReference type="GO" id="GO:0004844">
    <property type="term" value="F:uracil DNA N-glycosylase activity"/>
    <property type="evidence" value="ECO:0007669"/>
    <property type="project" value="UniProtKB-EC"/>
</dbReference>
<evidence type="ECO:0000256" key="4">
    <source>
        <dbReference type="ARBA" id="ARBA00019403"/>
    </source>
</evidence>
<keyword evidence="6" id="KW-0479">Metal-binding</keyword>
<gene>
    <name evidence="13" type="ordered locus">Acear_1332</name>
</gene>
<evidence type="ECO:0000256" key="5">
    <source>
        <dbReference type="ARBA" id="ARBA00022485"/>
    </source>
</evidence>
<name>D9QQQ4_ACEAZ</name>
<keyword evidence="14" id="KW-1185">Reference proteome</keyword>
<dbReference type="PANTHER" id="PTHR33693:SF1">
    <property type="entry name" value="TYPE-4 URACIL-DNA GLYCOSYLASE"/>
    <property type="match status" value="1"/>
</dbReference>
<dbReference type="CDD" id="cd10030">
    <property type="entry name" value="UDG-F4_TTUDGA_SPO1dp_like"/>
    <property type="match status" value="1"/>
</dbReference>
<sequence length="214" mass="24697">MLFHDTKDQLGLFTEQDQEQQRFNNLDEIKEVAVECERCELHKECIQTVFGTGNSDTGLMFVGEGPGRQEDEQGEPFVGKAGQLFNKILKAAEIKRKDVYISNIVKCRPPGNRNPKFSEMKSCLWFLAQEIKLIQPMIIVPLGSIAVKGLLDPDGKITELRGNWVEREGYYLLPTFHPAALLRNEQWKKPTWHDFLKIKKGYQRYLELKEEGKL</sequence>
<evidence type="ECO:0000259" key="12">
    <source>
        <dbReference type="SMART" id="SM00986"/>
    </source>
</evidence>
<protein>
    <recommendedName>
        <fullName evidence="4">Type-4 uracil-DNA glycosylase</fullName>
        <ecNumber evidence="3">3.2.2.27</ecNumber>
    </recommendedName>
</protein>
<evidence type="ECO:0000256" key="7">
    <source>
        <dbReference type="ARBA" id="ARBA00022763"/>
    </source>
</evidence>
<evidence type="ECO:0000256" key="11">
    <source>
        <dbReference type="ARBA" id="ARBA00023204"/>
    </source>
</evidence>
<dbReference type="SUPFAM" id="SSF52141">
    <property type="entry name" value="Uracil-DNA glycosylase-like"/>
    <property type="match status" value="1"/>
</dbReference>
<dbReference type="Proteomes" id="UP000001661">
    <property type="component" value="Chromosome"/>
</dbReference>